<dbReference type="GeneID" id="96010515"/>
<dbReference type="InterPro" id="IPR016161">
    <property type="entry name" value="Ald_DH/histidinol_DH"/>
</dbReference>
<dbReference type="Gene3D" id="3.40.309.10">
    <property type="entry name" value="Aldehyde Dehydrogenase, Chain A, domain 2"/>
    <property type="match status" value="1"/>
</dbReference>
<evidence type="ECO:0000313" key="3">
    <source>
        <dbReference type="Proteomes" id="UP000803884"/>
    </source>
</evidence>
<dbReference type="Gene3D" id="3.40.605.10">
    <property type="entry name" value="Aldehyde Dehydrogenase, Chain A, domain 1"/>
    <property type="match status" value="1"/>
</dbReference>
<keyword evidence="3" id="KW-1185">Reference proteome</keyword>
<evidence type="ECO:0000313" key="2">
    <source>
        <dbReference type="EMBL" id="KAL1582219.1"/>
    </source>
</evidence>
<evidence type="ECO:0000256" key="1">
    <source>
        <dbReference type="SAM" id="Phobius"/>
    </source>
</evidence>
<dbReference type="PANTHER" id="PTHR43111:SF1">
    <property type="entry name" value="ALDEHYDE DEHYDROGENASE B-RELATED"/>
    <property type="match status" value="1"/>
</dbReference>
<organism evidence="2 3">
    <name type="scientific">Cladosporium halotolerans</name>
    <dbReference type="NCBI Taxonomy" id="1052096"/>
    <lineage>
        <taxon>Eukaryota</taxon>
        <taxon>Fungi</taxon>
        <taxon>Dikarya</taxon>
        <taxon>Ascomycota</taxon>
        <taxon>Pezizomycotina</taxon>
        <taxon>Dothideomycetes</taxon>
        <taxon>Dothideomycetidae</taxon>
        <taxon>Cladosporiales</taxon>
        <taxon>Cladosporiaceae</taxon>
        <taxon>Cladosporium</taxon>
    </lineage>
</organism>
<feature type="transmembrane region" description="Helical" evidence="1">
    <location>
        <begin position="453"/>
        <end position="476"/>
    </location>
</feature>
<accession>A0AB34KB37</accession>
<protein>
    <recommendedName>
        <fullName evidence="4">Aldehyde dehydrogenase domain-containing protein</fullName>
    </recommendedName>
</protein>
<sequence length="483" mass="51462">MPAAFANLRAAAIDGRAHNIYYRQSQIEKLHQTLIGAAQEIKEALSFDYNYSPAEVAAEINLTLEAIKRDYASLQPAKALEDEYLLANGSDAPGSRQPAGIVYIEPCAHTLLFSTAVPLSAALAAGNCVIVLLENSLKRLPSILRQALQSSLHPDTFAIASSPVSDPNILSSSIFVDQNSSETWPRLNHLASLARSGTVAVVDRTADVKLAAKELVAARFAFGGTSPYAPDLVLVNEFVKQAFLQAVVDGCREGRTGTRSREGKAGGANKLDEQLQALKKVDPRVQIVVQEAKAAVAELSAREAQALSTKDEASIMKVIPVKSLDDAIDLIGNTSSGAALAAYHFGTPAVGKYLAQFIDARASFINHVPRGLLVGPAYPATHALELSARYTPDMFSWARPGFANVQPSSASLAAQLAASDSVAVQKVLKQALGPLKAMKRKPGGGVGFFEQGFLMNAGLILTFTISATAIGSVWLWRNARMPW</sequence>
<comment type="caution">
    <text evidence="2">The sequence shown here is derived from an EMBL/GenBank/DDBJ whole genome shotgun (WGS) entry which is preliminary data.</text>
</comment>
<dbReference type="AlphaFoldDB" id="A0AB34KB37"/>
<dbReference type="PANTHER" id="PTHR43111">
    <property type="entry name" value="ALDEHYDE DEHYDROGENASE B-RELATED"/>
    <property type="match status" value="1"/>
</dbReference>
<dbReference type="InterPro" id="IPR016163">
    <property type="entry name" value="Ald_DH_C"/>
</dbReference>
<keyword evidence="1" id="KW-0472">Membrane</keyword>
<keyword evidence="1" id="KW-1133">Transmembrane helix</keyword>
<keyword evidence="1" id="KW-0812">Transmembrane</keyword>
<dbReference type="GO" id="GO:0016620">
    <property type="term" value="F:oxidoreductase activity, acting on the aldehyde or oxo group of donors, NAD or NADP as acceptor"/>
    <property type="evidence" value="ECO:0007669"/>
    <property type="project" value="InterPro"/>
</dbReference>
<evidence type="ECO:0008006" key="4">
    <source>
        <dbReference type="Google" id="ProtNLM"/>
    </source>
</evidence>
<dbReference type="Proteomes" id="UP000803884">
    <property type="component" value="Unassembled WGS sequence"/>
</dbReference>
<dbReference type="EMBL" id="JAAQHG020000059">
    <property type="protein sequence ID" value="KAL1582219.1"/>
    <property type="molecule type" value="Genomic_DNA"/>
</dbReference>
<dbReference type="SUPFAM" id="SSF53720">
    <property type="entry name" value="ALDH-like"/>
    <property type="match status" value="1"/>
</dbReference>
<dbReference type="RefSeq" id="XP_069225326.1">
    <property type="nucleotide sequence ID" value="XM_069377677.1"/>
</dbReference>
<name>A0AB34KB37_9PEZI</name>
<proteinExistence type="predicted"/>
<dbReference type="InterPro" id="IPR016162">
    <property type="entry name" value="Ald_DH_N"/>
</dbReference>
<gene>
    <name evidence="2" type="ORF">WHR41_09073</name>
</gene>
<reference evidence="2 3" key="1">
    <citation type="journal article" date="2020" name="Microbiol. Resour. Announc.">
        <title>Draft Genome Sequence of a Cladosporium Species Isolated from the Mesophotic Ascidian Didemnum maculosum.</title>
        <authorList>
            <person name="Gioti A."/>
            <person name="Siaperas R."/>
            <person name="Nikolaivits E."/>
            <person name="Le Goff G."/>
            <person name="Ouazzani J."/>
            <person name="Kotoulas G."/>
            <person name="Topakas E."/>
        </authorList>
    </citation>
    <scope>NUCLEOTIDE SEQUENCE [LARGE SCALE GENOMIC DNA]</scope>
    <source>
        <strain evidence="2 3">TM138-S3</strain>
    </source>
</reference>